<reference evidence="3 4" key="1">
    <citation type="journal article" date="2023" name="Plants (Basel)">
        <title>Bridging the Gap: Combining Genomics and Transcriptomics Approaches to Understand Stylosanthes scabra, an Orphan Legume from the Brazilian Caatinga.</title>
        <authorList>
            <person name="Ferreira-Neto J.R.C."/>
            <person name="da Silva M.D."/>
            <person name="Binneck E."/>
            <person name="de Melo N.F."/>
            <person name="da Silva R.H."/>
            <person name="de Melo A.L.T.M."/>
            <person name="Pandolfi V."/>
            <person name="Bustamante F.O."/>
            <person name="Brasileiro-Vidal A.C."/>
            <person name="Benko-Iseppon A.M."/>
        </authorList>
    </citation>
    <scope>NUCLEOTIDE SEQUENCE [LARGE SCALE GENOMIC DNA]</scope>
    <source>
        <tissue evidence="3">Leaves</tissue>
    </source>
</reference>
<dbReference type="EMBL" id="JASCZI010092504">
    <property type="protein sequence ID" value="MED6152445.1"/>
    <property type="molecule type" value="Genomic_DNA"/>
</dbReference>
<name>A0ABU6TUA1_9FABA</name>
<dbReference type="Proteomes" id="UP001341840">
    <property type="component" value="Unassembled WGS sequence"/>
</dbReference>
<evidence type="ECO:0000256" key="1">
    <source>
        <dbReference type="SAM" id="MobiDB-lite"/>
    </source>
</evidence>
<evidence type="ECO:0000259" key="2">
    <source>
        <dbReference type="Pfam" id="PF12776"/>
    </source>
</evidence>
<accession>A0ABU6TUA1</accession>
<organism evidence="3 4">
    <name type="scientific">Stylosanthes scabra</name>
    <dbReference type="NCBI Taxonomy" id="79078"/>
    <lineage>
        <taxon>Eukaryota</taxon>
        <taxon>Viridiplantae</taxon>
        <taxon>Streptophyta</taxon>
        <taxon>Embryophyta</taxon>
        <taxon>Tracheophyta</taxon>
        <taxon>Spermatophyta</taxon>
        <taxon>Magnoliopsida</taxon>
        <taxon>eudicotyledons</taxon>
        <taxon>Gunneridae</taxon>
        <taxon>Pentapetalae</taxon>
        <taxon>rosids</taxon>
        <taxon>fabids</taxon>
        <taxon>Fabales</taxon>
        <taxon>Fabaceae</taxon>
        <taxon>Papilionoideae</taxon>
        <taxon>50 kb inversion clade</taxon>
        <taxon>dalbergioids sensu lato</taxon>
        <taxon>Dalbergieae</taxon>
        <taxon>Pterocarpus clade</taxon>
        <taxon>Stylosanthes</taxon>
    </lineage>
</organism>
<proteinExistence type="predicted"/>
<dbReference type="PANTHER" id="PTHR46250">
    <property type="entry name" value="MYB/SANT-LIKE DNA-BINDING DOMAIN PROTEIN-RELATED"/>
    <property type="match status" value="1"/>
</dbReference>
<evidence type="ECO:0000313" key="3">
    <source>
        <dbReference type="EMBL" id="MED6152445.1"/>
    </source>
</evidence>
<evidence type="ECO:0000313" key="4">
    <source>
        <dbReference type="Proteomes" id="UP001341840"/>
    </source>
</evidence>
<dbReference type="PANTHER" id="PTHR46250:SF18">
    <property type="entry name" value="MYB_SANT-LIKE DOMAIN-CONTAINING PROTEIN"/>
    <property type="match status" value="1"/>
</dbReference>
<feature type="non-terminal residue" evidence="3">
    <location>
        <position position="1"/>
    </location>
</feature>
<feature type="domain" description="Myb/SANT-like" evidence="2">
    <location>
        <begin position="85"/>
        <end position="159"/>
    </location>
</feature>
<keyword evidence="4" id="KW-1185">Reference proteome</keyword>
<feature type="region of interest" description="Disordered" evidence="1">
    <location>
        <begin position="189"/>
        <end position="261"/>
    </location>
</feature>
<feature type="compositionally biased region" description="Low complexity" evidence="1">
    <location>
        <begin position="217"/>
        <end position="231"/>
    </location>
</feature>
<feature type="compositionally biased region" description="Acidic residues" evidence="1">
    <location>
        <begin position="193"/>
        <end position="208"/>
    </location>
</feature>
<sequence>ISEKVLINPLSSLGTITHSSGYYLIRCTCRIIANREKICRIILRDAITRSNSLNVPHGNYYLVDADYTNGPGFLAPYRANKRMGSDEETKAFVGFMEEFVVYSTRSDCGQFRTMTFEKLALKIIERFPNCTLTTKHCKNKHKQMKEKYQYAADMLAHPKKFYTPGKSFPMFRRLGRIFGKDRATGSAAVSGFDAEEQVEKEADDDGPVFDEHFMLSTPTPTADGPTADGPAQTQGNVGNGAASSADHVTSSRRVSGKKRKQADILERMADEVHESTVAQREHVQILANAISGKNEEVKMGEKLAELGFANHEAIQAVIKICSDPR</sequence>
<dbReference type="InterPro" id="IPR024752">
    <property type="entry name" value="Myb/SANT-like_dom"/>
</dbReference>
<comment type="caution">
    <text evidence="3">The sequence shown here is derived from an EMBL/GenBank/DDBJ whole genome shotgun (WGS) entry which is preliminary data.</text>
</comment>
<protein>
    <recommendedName>
        <fullName evidence="2">Myb/SANT-like domain-containing protein</fullName>
    </recommendedName>
</protein>
<gene>
    <name evidence="3" type="ORF">PIB30_092169</name>
</gene>
<dbReference type="Pfam" id="PF12776">
    <property type="entry name" value="Myb_DNA-bind_3"/>
    <property type="match status" value="1"/>
</dbReference>